<dbReference type="Gene3D" id="3.80.10.10">
    <property type="entry name" value="Ribonuclease Inhibitor"/>
    <property type="match status" value="1"/>
</dbReference>
<dbReference type="InterPro" id="IPR032675">
    <property type="entry name" value="LRR_dom_sf"/>
</dbReference>
<reference evidence="1 2" key="1">
    <citation type="journal article" date="2024" name="J Genomics">
        <title>Draft genome sequencing and assembly of Favolaschia claudopus CIRM-BRFM 2984 isolated from oak limbs.</title>
        <authorList>
            <person name="Navarro D."/>
            <person name="Drula E."/>
            <person name="Chaduli D."/>
            <person name="Cazenave R."/>
            <person name="Ahrendt S."/>
            <person name="Wang J."/>
            <person name="Lipzen A."/>
            <person name="Daum C."/>
            <person name="Barry K."/>
            <person name="Grigoriev I.V."/>
            <person name="Favel A."/>
            <person name="Rosso M.N."/>
            <person name="Martin F."/>
        </authorList>
    </citation>
    <scope>NUCLEOTIDE SEQUENCE [LARGE SCALE GENOMIC DNA]</scope>
    <source>
        <strain evidence="1 2">CIRM-BRFM 2984</strain>
    </source>
</reference>
<organism evidence="1 2">
    <name type="scientific">Favolaschia claudopus</name>
    <dbReference type="NCBI Taxonomy" id="2862362"/>
    <lineage>
        <taxon>Eukaryota</taxon>
        <taxon>Fungi</taxon>
        <taxon>Dikarya</taxon>
        <taxon>Basidiomycota</taxon>
        <taxon>Agaricomycotina</taxon>
        <taxon>Agaricomycetes</taxon>
        <taxon>Agaricomycetidae</taxon>
        <taxon>Agaricales</taxon>
        <taxon>Marasmiineae</taxon>
        <taxon>Mycenaceae</taxon>
        <taxon>Favolaschia</taxon>
    </lineage>
</organism>
<dbReference type="AlphaFoldDB" id="A0AAW0CZ11"/>
<proteinExistence type="predicted"/>
<sequence length="530" mass="59367">MHQCLQVVEIVSLVCEEIEKRSLPSFARVCKAFNDPALDVLWRHQDSLGNILRCMPAGIWEELYDADEDEITWLMNRPVLLSDWERPLVYAHRVKSFNYDGRFPYPVSGRPTSAGFLKSLELCFPWKPFKLFPNLQTLSFFSRSEGTFEYIRLFLGPQINDLYLARPQTAAHLSLLQTIAAECPLLKDLEIQYPNQELDYKATFSALVLELDRLESIILPCLDNFALEHLARLPGLKSLTLENQTVMNSFSAGISDDIIFPSLQTLHITGEVVEAIFPLLTLMTHAPLRDLDIGIAETVTAKRLAALYSAIIRYCRTSYTSLERMNYCHGLGVGTAIPSHTDIPTYLVQGSQILSLAPFRNLSVVFLTAPLGFDLDDAIVGDLAQTWQHICELSIYSTFYVNHPSRITLKGLLSFAQHCPHLRSLALPLDATISTPASEADANAGRRIQQNSLLCMIVMRSPIADPLLVADFLSSVFPKLNSILTDKTFHDPEADGPGDDVIEAIAYNEKWKAVAAALPVLRSIRTEERT</sequence>
<dbReference type="EMBL" id="JAWWNJ010000011">
    <property type="protein sequence ID" value="KAK7044488.1"/>
    <property type="molecule type" value="Genomic_DNA"/>
</dbReference>
<evidence type="ECO:0000313" key="1">
    <source>
        <dbReference type="EMBL" id="KAK7044488.1"/>
    </source>
</evidence>
<keyword evidence="2" id="KW-1185">Reference proteome</keyword>
<gene>
    <name evidence="1" type="ORF">R3P38DRAFT_3176739</name>
</gene>
<name>A0AAW0CZ11_9AGAR</name>
<dbReference type="Proteomes" id="UP001362999">
    <property type="component" value="Unassembled WGS sequence"/>
</dbReference>
<comment type="caution">
    <text evidence="1">The sequence shown here is derived from an EMBL/GenBank/DDBJ whole genome shotgun (WGS) entry which is preliminary data.</text>
</comment>
<dbReference type="SUPFAM" id="SSF52047">
    <property type="entry name" value="RNI-like"/>
    <property type="match status" value="1"/>
</dbReference>
<accession>A0AAW0CZ11</accession>
<protein>
    <recommendedName>
        <fullName evidence="3">F-box domain-containing protein</fullName>
    </recommendedName>
</protein>
<evidence type="ECO:0000313" key="2">
    <source>
        <dbReference type="Proteomes" id="UP001362999"/>
    </source>
</evidence>
<evidence type="ECO:0008006" key="3">
    <source>
        <dbReference type="Google" id="ProtNLM"/>
    </source>
</evidence>